<protein>
    <recommendedName>
        <fullName evidence="3">RNase H type-1 domain-containing protein</fullName>
    </recommendedName>
</protein>
<dbReference type="Proteomes" id="UP001396334">
    <property type="component" value="Unassembled WGS sequence"/>
</dbReference>
<organism evidence="1 2">
    <name type="scientific">Hibiscus sabdariffa</name>
    <name type="common">roselle</name>
    <dbReference type="NCBI Taxonomy" id="183260"/>
    <lineage>
        <taxon>Eukaryota</taxon>
        <taxon>Viridiplantae</taxon>
        <taxon>Streptophyta</taxon>
        <taxon>Embryophyta</taxon>
        <taxon>Tracheophyta</taxon>
        <taxon>Spermatophyta</taxon>
        <taxon>Magnoliopsida</taxon>
        <taxon>eudicotyledons</taxon>
        <taxon>Gunneridae</taxon>
        <taxon>Pentapetalae</taxon>
        <taxon>rosids</taxon>
        <taxon>malvids</taxon>
        <taxon>Malvales</taxon>
        <taxon>Malvaceae</taxon>
        <taxon>Malvoideae</taxon>
        <taxon>Hibiscus</taxon>
    </lineage>
</organism>
<evidence type="ECO:0008006" key="3">
    <source>
        <dbReference type="Google" id="ProtNLM"/>
    </source>
</evidence>
<gene>
    <name evidence="1" type="ORF">V6N11_049267</name>
</gene>
<comment type="caution">
    <text evidence="1">The sequence shown here is derived from an EMBL/GenBank/DDBJ whole genome shotgun (WGS) entry which is preliminary data.</text>
</comment>
<evidence type="ECO:0000313" key="1">
    <source>
        <dbReference type="EMBL" id="KAK8981773.1"/>
    </source>
</evidence>
<reference evidence="1 2" key="1">
    <citation type="journal article" date="2024" name="G3 (Bethesda)">
        <title>Genome assembly of Hibiscus sabdariffa L. provides insights into metabolisms of medicinal natural products.</title>
        <authorList>
            <person name="Kim T."/>
        </authorList>
    </citation>
    <scope>NUCLEOTIDE SEQUENCE [LARGE SCALE GENOMIC DNA]</scope>
    <source>
        <strain evidence="1">TK-2024</strain>
        <tissue evidence="1">Old leaves</tissue>
    </source>
</reference>
<evidence type="ECO:0000313" key="2">
    <source>
        <dbReference type="Proteomes" id="UP001396334"/>
    </source>
</evidence>
<keyword evidence="2" id="KW-1185">Reference proteome</keyword>
<dbReference type="PANTHER" id="PTHR47723:SF19">
    <property type="entry name" value="POLYNUCLEOTIDYL TRANSFERASE, RIBONUCLEASE H-LIKE SUPERFAMILY PROTEIN"/>
    <property type="match status" value="1"/>
</dbReference>
<dbReference type="PANTHER" id="PTHR47723">
    <property type="entry name" value="OS05G0353850 PROTEIN"/>
    <property type="match status" value="1"/>
</dbReference>
<proteinExistence type="predicted"/>
<sequence length="402" mass="45379">MLAAEEILEDDDIEIQEGDVTRSLINGIITIEFSDYRQTVNPGLEQCPVKPVEQSIALDKSFGPWKYKLVDSCPLSVHHAVCTPLWRAVSAAWIDLRSSIAWSLGTGDNIHPLDDTWISSLGPLRRHLLQGADVSQVQHVSDLLDIHNHWDVLKLSGWFSPATISHILSIRCPDASDIPDKQIWGLNDKNIFDVKSTYASQVSGGWDSESTCLLHVLCDCNFAQEVWKLLLPPWLHDSFFACDTQIWLLLNVSKHDIHPAWDLSWHLLFTFAVWHIWKSMNEWIFHGTQSNVDKIVQRSVTWARYFSECASWVLPVYSFVVSKSHWQRSEPGWVCLNTDGVASSSTGIGSIKGIFRADDGSWILGFNKMIGVTHPLQAELWGILISHMQTLILAISFGKLQS</sequence>
<accession>A0ABR2P087</accession>
<dbReference type="EMBL" id="JBBPBN010000088">
    <property type="protein sequence ID" value="KAK8981773.1"/>
    <property type="molecule type" value="Genomic_DNA"/>
</dbReference>
<name>A0ABR2P087_9ROSI</name>
<dbReference type="InterPro" id="IPR053151">
    <property type="entry name" value="RNase_H-like"/>
</dbReference>